<accession>A0A820CRM0</accession>
<name>A0A820CRM0_9BILA</name>
<dbReference type="EMBL" id="CAJOAY010010811">
    <property type="protein sequence ID" value="CAF4227309.1"/>
    <property type="molecule type" value="Genomic_DNA"/>
</dbReference>
<organism evidence="1 2">
    <name type="scientific">Adineta steineri</name>
    <dbReference type="NCBI Taxonomy" id="433720"/>
    <lineage>
        <taxon>Eukaryota</taxon>
        <taxon>Metazoa</taxon>
        <taxon>Spiralia</taxon>
        <taxon>Gnathifera</taxon>
        <taxon>Rotifera</taxon>
        <taxon>Eurotatoria</taxon>
        <taxon>Bdelloidea</taxon>
        <taxon>Adinetida</taxon>
        <taxon>Adinetidae</taxon>
        <taxon>Adineta</taxon>
    </lineage>
</organism>
<comment type="caution">
    <text evidence="1">The sequence shown here is derived from an EMBL/GenBank/DDBJ whole genome shotgun (WGS) entry which is preliminary data.</text>
</comment>
<sequence length="88" mass="9990">YCAQPYFPGQIVFSPDNGQTIFAIDEINQRASKTIDYGDQGRQTSYEMINSLIRFQKIGLLNQSGVLQHWLESPPHRINGNQHTVLIA</sequence>
<dbReference type="AlphaFoldDB" id="A0A820CRM0"/>
<reference evidence="1" key="1">
    <citation type="submission" date="2021-02" db="EMBL/GenBank/DDBJ databases">
        <authorList>
            <person name="Nowell W R."/>
        </authorList>
    </citation>
    <scope>NUCLEOTIDE SEQUENCE</scope>
</reference>
<gene>
    <name evidence="1" type="ORF">OKA104_LOCUS42365</name>
</gene>
<feature type="non-terminal residue" evidence="1">
    <location>
        <position position="1"/>
    </location>
</feature>
<protein>
    <submittedName>
        <fullName evidence="1">Uncharacterized protein</fullName>
    </submittedName>
</protein>
<evidence type="ECO:0000313" key="1">
    <source>
        <dbReference type="EMBL" id="CAF4227309.1"/>
    </source>
</evidence>
<proteinExistence type="predicted"/>
<dbReference type="Proteomes" id="UP000663881">
    <property type="component" value="Unassembled WGS sequence"/>
</dbReference>
<evidence type="ECO:0000313" key="2">
    <source>
        <dbReference type="Proteomes" id="UP000663881"/>
    </source>
</evidence>